<dbReference type="AlphaFoldDB" id="A0AA38HPV0"/>
<name>A0AA38HPV0_9CUCU</name>
<keyword evidence="2" id="KW-1185">Reference proteome</keyword>
<protein>
    <submittedName>
        <fullName evidence="1">Uncharacterized protein</fullName>
    </submittedName>
</protein>
<organism evidence="1 2">
    <name type="scientific">Zophobas morio</name>
    <dbReference type="NCBI Taxonomy" id="2755281"/>
    <lineage>
        <taxon>Eukaryota</taxon>
        <taxon>Metazoa</taxon>
        <taxon>Ecdysozoa</taxon>
        <taxon>Arthropoda</taxon>
        <taxon>Hexapoda</taxon>
        <taxon>Insecta</taxon>
        <taxon>Pterygota</taxon>
        <taxon>Neoptera</taxon>
        <taxon>Endopterygota</taxon>
        <taxon>Coleoptera</taxon>
        <taxon>Polyphaga</taxon>
        <taxon>Cucujiformia</taxon>
        <taxon>Tenebrionidae</taxon>
        <taxon>Zophobas</taxon>
    </lineage>
</organism>
<comment type="caution">
    <text evidence="1">The sequence shown here is derived from an EMBL/GenBank/DDBJ whole genome shotgun (WGS) entry which is preliminary data.</text>
</comment>
<dbReference type="EMBL" id="JALNTZ010000009">
    <property type="protein sequence ID" value="KAJ3641710.1"/>
    <property type="molecule type" value="Genomic_DNA"/>
</dbReference>
<dbReference type="Proteomes" id="UP001168821">
    <property type="component" value="Unassembled WGS sequence"/>
</dbReference>
<evidence type="ECO:0000313" key="2">
    <source>
        <dbReference type="Proteomes" id="UP001168821"/>
    </source>
</evidence>
<evidence type="ECO:0000313" key="1">
    <source>
        <dbReference type="EMBL" id="KAJ3641710.1"/>
    </source>
</evidence>
<reference evidence="1" key="1">
    <citation type="journal article" date="2023" name="G3 (Bethesda)">
        <title>Whole genome assemblies of Zophobas morio and Tenebrio molitor.</title>
        <authorList>
            <person name="Kaur S."/>
            <person name="Stinson S.A."/>
            <person name="diCenzo G.C."/>
        </authorList>
    </citation>
    <scope>NUCLEOTIDE SEQUENCE</scope>
    <source>
        <strain evidence="1">QUZm001</strain>
    </source>
</reference>
<gene>
    <name evidence="1" type="ORF">Zmor_028192</name>
</gene>
<proteinExistence type="predicted"/>
<sequence>MNNSSRFLFESVVSRPAEKPVDHYHISPRELFICARVSHRSPGRTLRCSLCICNDEISVSKPRANEAAKSKCSSVTSEDNKWHRLI</sequence>
<accession>A0AA38HPV0</accession>